<dbReference type="InterPro" id="IPR011009">
    <property type="entry name" value="Kinase-like_dom_sf"/>
</dbReference>
<reference evidence="2" key="1">
    <citation type="submission" date="2021-12" db="EMBL/GenBank/DDBJ databases">
        <authorList>
            <person name="King R."/>
        </authorList>
    </citation>
    <scope>NUCLEOTIDE SEQUENCE</scope>
</reference>
<dbReference type="InterPro" id="IPR004119">
    <property type="entry name" value="EcKL"/>
</dbReference>
<protein>
    <recommendedName>
        <fullName evidence="1">CHK kinase-like domain-containing protein</fullName>
    </recommendedName>
</protein>
<dbReference type="AlphaFoldDB" id="A0A9P0F4J9"/>
<proteinExistence type="predicted"/>
<feature type="non-terminal residue" evidence="2">
    <location>
        <position position="1"/>
    </location>
</feature>
<dbReference type="SUPFAM" id="SSF56112">
    <property type="entry name" value="Protein kinase-like (PK-like)"/>
    <property type="match status" value="1"/>
</dbReference>
<accession>A0A9P0F4J9</accession>
<gene>
    <name evidence="2" type="ORF">BEMITA_LOCUS6787</name>
</gene>
<evidence type="ECO:0000259" key="1">
    <source>
        <dbReference type="SMART" id="SM00587"/>
    </source>
</evidence>
<evidence type="ECO:0000313" key="3">
    <source>
        <dbReference type="Proteomes" id="UP001152759"/>
    </source>
</evidence>
<dbReference type="Proteomes" id="UP001152759">
    <property type="component" value="Chromosome 4"/>
</dbReference>
<dbReference type="PANTHER" id="PTHR11012">
    <property type="entry name" value="PROTEIN KINASE-LIKE DOMAIN-CONTAINING"/>
    <property type="match status" value="1"/>
</dbReference>
<dbReference type="Pfam" id="PF02958">
    <property type="entry name" value="EcKL"/>
    <property type="match status" value="1"/>
</dbReference>
<evidence type="ECO:0000313" key="2">
    <source>
        <dbReference type="EMBL" id="CAH0387818.1"/>
    </source>
</evidence>
<name>A0A9P0F4J9_BEMTA</name>
<dbReference type="PANTHER" id="PTHR11012:SF8">
    <property type="entry name" value="JUVENILE HORMONE-INDUCIBLE PROTEIN 26"/>
    <property type="match status" value="1"/>
</dbReference>
<organism evidence="2 3">
    <name type="scientific">Bemisia tabaci</name>
    <name type="common">Sweetpotato whitefly</name>
    <name type="synonym">Aleurodes tabaci</name>
    <dbReference type="NCBI Taxonomy" id="7038"/>
    <lineage>
        <taxon>Eukaryota</taxon>
        <taxon>Metazoa</taxon>
        <taxon>Ecdysozoa</taxon>
        <taxon>Arthropoda</taxon>
        <taxon>Hexapoda</taxon>
        <taxon>Insecta</taxon>
        <taxon>Pterygota</taxon>
        <taxon>Neoptera</taxon>
        <taxon>Paraneoptera</taxon>
        <taxon>Hemiptera</taxon>
        <taxon>Sternorrhyncha</taxon>
        <taxon>Aleyrodoidea</taxon>
        <taxon>Aleyrodidae</taxon>
        <taxon>Aleyrodinae</taxon>
        <taxon>Bemisia</taxon>
    </lineage>
</organism>
<keyword evidence="3" id="KW-1185">Reference proteome</keyword>
<dbReference type="Gene3D" id="3.90.1200.10">
    <property type="match status" value="1"/>
</dbReference>
<dbReference type="SMART" id="SM00587">
    <property type="entry name" value="CHK"/>
    <property type="match status" value="1"/>
</dbReference>
<dbReference type="InterPro" id="IPR015897">
    <property type="entry name" value="CHK_kinase-like"/>
</dbReference>
<feature type="domain" description="CHK kinase-like" evidence="1">
    <location>
        <begin position="163"/>
        <end position="361"/>
    </location>
</feature>
<dbReference type="EMBL" id="OU963865">
    <property type="protein sequence ID" value="CAH0387818.1"/>
    <property type="molecule type" value="Genomic_DNA"/>
</dbReference>
<sequence>CSRSSVSAVNYSAYFSLERTSSSGPHRSNKKKKMDIQEHLTSKVFPASVESGAFGADVKRFVCFKANEKQGTDQFCSKVIFGDVTLEQLTGDRIIVSVVIKINKPEVKGMLDSYALFHNENLFYKEVLPFLKNYDTDDFISTSFPEFVYGTASPGENPEDNIIIMKDLTPKGFKLSADRLYLNQKHVELVLDAIGKYHGLTLKAQSDNPEKFKELTSQIKPTFVSGIADVMFPKEVNLAALLRGIEPLKNDGAYQDKLADLLAHCDNASFKWLGKATQDRSGPVNVIAHGDFHRSNVLFKYDSNGEPVQAALFDFATIRLCSPAIDTSVFLFINVPADLRKAQWTNFLRRYYDALCSPITGDAKPPSLTTLEQDLRERGVYGFRVVAVMAPMFISHMQGVDVMPPPGWEDLDDEQKLKIMMEHMPNLLETGGTKATELLVGVVKHMIDNNFIFQDRFE</sequence>